<proteinExistence type="predicted"/>
<feature type="region of interest" description="Disordered" evidence="1">
    <location>
        <begin position="1"/>
        <end position="47"/>
    </location>
</feature>
<accession>A0AAV7VEE1</accession>
<name>A0AAV7VEE1_PLEWA</name>
<evidence type="ECO:0000256" key="1">
    <source>
        <dbReference type="SAM" id="MobiDB-lite"/>
    </source>
</evidence>
<organism evidence="2 3">
    <name type="scientific">Pleurodeles waltl</name>
    <name type="common">Iberian ribbed newt</name>
    <dbReference type="NCBI Taxonomy" id="8319"/>
    <lineage>
        <taxon>Eukaryota</taxon>
        <taxon>Metazoa</taxon>
        <taxon>Chordata</taxon>
        <taxon>Craniata</taxon>
        <taxon>Vertebrata</taxon>
        <taxon>Euteleostomi</taxon>
        <taxon>Amphibia</taxon>
        <taxon>Batrachia</taxon>
        <taxon>Caudata</taxon>
        <taxon>Salamandroidea</taxon>
        <taxon>Salamandridae</taxon>
        <taxon>Pleurodelinae</taxon>
        <taxon>Pleurodeles</taxon>
    </lineage>
</organism>
<evidence type="ECO:0000313" key="2">
    <source>
        <dbReference type="EMBL" id="KAJ1199678.1"/>
    </source>
</evidence>
<sequence length="90" mass="10339">MRPGPGDEKQLPRRKRGWRLMGADRTAPLRVRDPDGKSEGAIRMGASSSYRPNQVHLGDISFCFKDFGKMLQPNLRGDDSVYYRIIFLRK</sequence>
<gene>
    <name evidence="2" type="ORF">NDU88_003511</name>
</gene>
<protein>
    <submittedName>
        <fullName evidence="2">Uncharacterized protein</fullName>
    </submittedName>
</protein>
<dbReference type="AlphaFoldDB" id="A0AAV7VEE1"/>
<keyword evidence="3" id="KW-1185">Reference proteome</keyword>
<comment type="caution">
    <text evidence="2">The sequence shown here is derived from an EMBL/GenBank/DDBJ whole genome shotgun (WGS) entry which is preliminary data.</text>
</comment>
<feature type="compositionally biased region" description="Basic and acidic residues" evidence="1">
    <location>
        <begin position="30"/>
        <end position="40"/>
    </location>
</feature>
<feature type="compositionally biased region" description="Basic and acidic residues" evidence="1">
    <location>
        <begin position="1"/>
        <end position="11"/>
    </location>
</feature>
<reference evidence="2" key="1">
    <citation type="journal article" date="2022" name="bioRxiv">
        <title>Sequencing and chromosome-scale assembly of the giantPleurodeles waltlgenome.</title>
        <authorList>
            <person name="Brown T."/>
            <person name="Elewa A."/>
            <person name="Iarovenko S."/>
            <person name="Subramanian E."/>
            <person name="Araus A.J."/>
            <person name="Petzold A."/>
            <person name="Susuki M."/>
            <person name="Suzuki K.-i.T."/>
            <person name="Hayashi T."/>
            <person name="Toyoda A."/>
            <person name="Oliveira C."/>
            <person name="Osipova E."/>
            <person name="Leigh N.D."/>
            <person name="Simon A."/>
            <person name="Yun M.H."/>
        </authorList>
    </citation>
    <scope>NUCLEOTIDE SEQUENCE</scope>
    <source>
        <strain evidence="2">20211129_DDA</strain>
        <tissue evidence="2">Liver</tissue>
    </source>
</reference>
<evidence type="ECO:0000313" key="3">
    <source>
        <dbReference type="Proteomes" id="UP001066276"/>
    </source>
</evidence>
<dbReference type="EMBL" id="JANPWB010000003">
    <property type="protein sequence ID" value="KAJ1199678.1"/>
    <property type="molecule type" value="Genomic_DNA"/>
</dbReference>
<dbReference type="Proteomes" id="UP001066276">
    <property type="component" value="Chromosome 2_1"/>
</dbReference>